<reference evidence="3" key="1">
    <citation type="journal article" date="2013" name="Science">
        <title>The Amborella genome and the evolution of flowering plants.</title>
        <authorList>
            <consortium name="Amborella Genome Project"/>
        </authorList>
    </citation>
    <scope>NUCLEOTIDE SEQUENCE [LARGE SCALE GENOMIC DNA]</scope>
</reference>
<dbReference type="EMBL" id="KI395608">
    <property type="protein sequence ID" value="ERM97980.1"/>
    <property type="molecule type" value="Genomic_DNA"/>
</dbReference>
<accession>W1NSX8</accession>
<dbReference type="Gramene" id="ERM97980">
    <property type="protein sequence ID" value="ERM97980"/>
    <property type="gene ID" value="AMTR_s00117p00122540"/>
</dbReference>
<keyword evidence="3" id="KW-1185">Reference proteome</keyword>
<proteinExistence type="predicted"/>
<sequence>MRNKLEQKRLNDFVFVQYNQKQEERYQERNVREALDVGNVDNPNERLVDARDYEVFPRENFTWGQVCEASRTPLGLLRTIRSKFHTQRKGKRLLRVREKEEADSNDTRDEGEYVEEKSDFDDDGMASSSKSIRGDDETQMSF</sequence>
<organism evidence="2 3">
    <name type="scientific">Amborella trichopoda</name>
    <dbReference type="NCBI Taxonomy" id="13333"/>
    <lineage>
        <taxon>Eukaryota</taxon>
        <taxon>Viridiplantae</taxon>
        <taxon>Streptophyta</taxon>
        <taxon>Embryophyta</taxon>
        <taxon>Tracheophyta</taxon>
        <taxon>Spermatophyta</taxon>
        <taxon>Magnoliopsida</taxon>
        <taxon>Amborellales</taxon>
        <taxon>Amborellaceae</taxon>
        <taxon>Amborella</taxon>
    </lineage>
</organism>
<evidence type="ECO:0000313" key="2">
    <source>
        <dbReference type="EMBL" id="ERM97980.1"/>
    </source>
</evidence>
<evidence type="ECO:0000256" key="1">
    <source>
        <dbReference type="SAM" id="MobiDB-lite"/>
    </source>
</evidence>
<evidence type="ECO:0000313" key="3">
    <source>
        <dbReference type="Proteomes" id="UP000017836"/>
    </source>
</evidence>
<feature type="compositionally biased region" description="Basic and acidic residues" evidence="1">
    <location>
        <begin position="95"/>
        <end position="117"/>
    </location>
</feature>
<protein>
    <submittedName>
        <fullName evidence="2">Uncharacterized protein</fullName>
    </submittedName>
</protein>
<dbReference type="Proteomes" id="UP000017836">
    <property type="component" value="Unassembled WGS sequence"/>
</dbReference>
<name>W1NSX8_AMBTC</name>
<dbReference type="OMA" id="DYEVFPR"/>
<gene>
    <name evidence="2" type="ORF">AMTR_s00117p00122540</name>
</gene>
<dbReference type="HOGENOM" id="CLU_132862_0_0_1"/>
<dbReference type="AlphaFoldDB" id="W1NSX8"/>
<feature type="region of interest" description="Disordered" evidence="1">
    <location>
        <begin position="91"/>
        <end position="142"/>
    </location>
</feature>